<evidence type="ECO:0000256" key="1">
    <source>
        <dbReference type="SAM" id="SignalP"/>
    </source>
</evidence>
<accession>A0ABM3MEB8</accession>
<gene>
    <name evidence="3" type="primary">LOC128200419</name>
</gene>
<proteinExistence type="predicted"/>
<keyword evidence="1" id="KW-0732">Signal</keyword>
<keyword evidence="2" id="KW-1185">Reference proteome</keyword>
<feature type="chain" id="PRO_5045192562" evidence="1">
    <location>
        <begin position="19"/>
        <end position="228"/>
    </location>
</feature>
<feature type="signal peptide" evidence="1">
    <location>
        <begin position="1"/>
        <end position="18"/>
    </location>
</feature>
<dbReference type="GeneID" id="128200419"/>
<protein>
    <submittedName>
        <fullName evidence="3">Uncharacterized protein LOC128200419</fullName>
    </submittedName>
</protein>
<dbReference type="RefSeq" id="XP_052749767.1">
    <property type="nucleotide sequence ID" value="XM_052893807.1"/>
</dbReference>
<organism evidence="2 3">
    <name type="scientific">Galleria mellonella</name>
    <name type="common">Greater wax moth</name>
    <dbReference type="NCBI Taxonomy" id="7137"/>
    <lineage>
        <taxon>Eukaryota</taxon>
        <taxon>Metazoa</taxon>
        <taxon>Ecdysozoa</taxon>
        <taxon>Arthropoda</taxon>
        <taxon>Hexapoda</taxon>
        <taxon>Insecta</taxon>
        <taxon>Pterygota</taxon>
        <taxon>Neoptera</taxon>
        <taxon>Endopterygota</taxon>
        <taxon>Lepidoptera</taxon>
        <taxon>Glossata</taxon>
        <taxon>Ditrysia</taxon>
        <taxon>Pyraloidea</taxon>
        <taxon>Pyralidae</taxon>
        <taxon>Galleriinae</taxon>
        <taxon>Galleria</taxon>
    </lineage>
</organism>
<sequence length="228" mass="26131">MKDQVYFLLAIFCISVKAVQHEYAPEEIIRPCYRGDLECMQKFIDSRSNCDRPLNRVPDPYLREYSLIYLVDFNITVIHINSNLSGLNGEIEDFHINKNTNQLVIAVWFDKIDVSVENTVVYFHRRREVPIVTGDRSRIVYRRTHITTIVPLSPTIDFNHMLATAYSEEDNLQLTFGPGITAAPGVQTSVATVVGNLDLATRNILFTESRSFISIFIKHVLCGYKEIL</sequence>
<name>A0ABM3MEB8_GALME</name>
<dbReference type="Proteomes" id="UP001652740">
    <property type="component" value="Unplaced"/>
</dbReference>
<evidence type="ECO:0000313" key="3">
    <source>
        <dbReference type="RefSeq" id="XP_052749767.1"/>
    </source>
</evidence>
<reference evidence="3" key="1">
    <citation type="submission" date="2025-08" db="UniProtKB">
        <authorList>
            <consortium name="RefSeq"/>
        </authorList>
    </citation>
    <scope>IDENTIFICATION</scope>
    <source>
        <tissue evidence="3">Whole larvae</tissue>
    </source>
</reference>
<evidence type="ECO:0000313" key="2">
    <source>
        <dbReference type="Proteomes" id="UP001652740"/>
    </source>
</evidence>